<dbReference type="InterPro" id="IPR032875">
    <property type="entry name" value="Succ_CoA_lig_flav_dom"/>
</dbReference>
<dbReference type="GO" id="GO:0005524">
    <property type="term" value="F:ATP binding"/>
    <property type="evidence" value="ECO:0007669"/>
    <property type="project" value="UniProtKB-KW"/>
</dbReference>
<proteinExistence type="predicted"/>
<feature type="domain" description="Succinyl-CoA synthetase-like flavodoxin" evidence="5">
    <location>
        <begin position="103"/>
        <end position="239"/>
    </location>
</feature>
<reference evidence="6" key="1">
    <citation type="journal article" date="2014" name="Front. Microbiol.">
        <title>High frequency of phylogenetically diverse reductive dehalogenase-homologous genes in deep subseafloor sedimentary metagenomes.</title>
        <authorList>
            <person name="Kawai M."/>
            <person name="Futagami T."/>
            <person name="Toyoda A."/>
            <person name="Takaki Y."/>
            <person name="Nishi S."/>
            <person name="Hori S."/>
            <person name="Arai W."/>
            <person name="Tsubouchi T."/>
            <person name="Morono Y."/>
            <person name="Uchiyama I."/>
            <person name="Ito T."/>
            <person name="Fujiyama A."/>
            <person name="Inagaki F."/>
            <person name="Takami H."/>
        </authorList>
    </citation>
    <scope>NUCLEOTIDE SEQUENCE</scope>
    <source>
        <strain evidence="6">Expedition CK06-06</strain>
    </source>
</reference>
<sequence>IEGLQCYPDLESIEQVPELVVIIVPAKIVSVVMQQCVKVGTRAVIIITAGFKEVGKEGRELEEQIVQIARQAGIRIIGPNCLGVIAPANNLNASFGGALPAAGATGYLSQSGALLAAILDMANANGIGFSKLVSIGNKADVDELDIIKALGEDLDTKVIAGYLESITDGNAFVSQAERISNNKPILLMKSGGTAAGAKAASSHTGSLAGSETAYECVFERAGIIRCDSIKEQFDYAQAFANQPLPAGPRVVNIIIEPLRTHTKACNNLAAV</sequence>
<dbReference type="InterPro" id="IPR016102">
    <property type="entry name" value="Succinyl-CoA_synth-like"/>
</dbReference>
<evidence type="ECO:0000259" key="4">
    <source>
        <dbReference type="Pfam" id="PF13380"/>
    </source>
</evidence>
<dbReference type="GO" id="GO:0016874">
    <property type="term" value="F:ligase activity"/>
    <property type="evidence" value="ECO:0007669"/>
    <property type="project" value="UniProtKB-KW"/>
</dbReference>
<accession>X1SQ49</accession>
<dbReference type="EMBL" id="BARW01020730">
    <property type="protein sequence ID" value="GAI95048.1"/>
    <property type="molecule type" value="Genomic_DNA"/>
</dbReference>
<dbReference type="SUPFAM" id="SSF52210">
    <property type="entry name" value="Succinyl-CoA synthetase domains"/>
    <property type="match status" value="1"/>
</dbReference>
<dbReference type="Gene3D" id="3.40.50.261">
    <property type="entry name" value="Succinyl-CoA synthetase domains"/>
    <property type="match status" value="1"/>
</dbReference>
<dbReference type="Pfam" id="PF13607">
    <property type="entry name" value="Succ_CoA_lig"/>
    <property type="match status" value="1"/>
</dbReference>
<protein>
    <recommendedName>
        <fullName evidence="7">CoA-binding domain-containing protein</fullName>
    </recommendedName>
</protein>
<dbReference type="Pfam" id="PF13380">
    <property type="entry name" value="CoA_binding_2"/>
    <property type="match status" value="1"/>
</dbReference>
<feature type="non-terminal residue" evidence="6">
    <location>
        <position position="271"/>
    </location>
</feature>
<dbReference type="AlphaFoldDB" id="X1SQ49"/>
<dbReference type="Gene3D" id="3.40.50.720">
    <property type="entry name" value="NAD(P)-binding Rossmann-like Domain"/>
    <property type="match status" value="1"/>
</dbReference>
<feature type="domain" description="CoA-binding" evidence="4">
    <location>
        <begin position="1"/>
        <end position="85"/>
    </location>
</feature>
<evidence type="ECO:0000256" key="2">
    <source>
        <dbReference type="ARBA" id="ARBA00022741"/>
    </source>
</evidence>
<dbReference type="InterPro" id="IPR051538">
    <property type="entry name" value="Acyl-CoA_Synth/Transferase"/>
</dbReference>
<evidence type="ECO:0000256" key="3">
    <source>
        <dbReference type="ARBA" id="ARBA00022840"/>
    </source>
</evidence>
<evidence type="ECO:0000259" key="5">
    <source>
        <dbReference type="Pfam" id="PF13607"/>
    </source>
</evidence>
<evidence type="ECO:0000256" key="1">
    <source>
        <dbReference type="ARBA" id="ARBA00022598"/>
    </source>
</evidence>
<name>X1SQ49_9ZZZZ</name>
<evidence type="ECO:0008006" key="7">
    <source>
        <dbReference type="Google" id="ProtNLM"/>
    </source>
</evidence>
<feature type="non-terminal residue" evidence="6">
    <location>
        <position position="1"/>
    </location>
</feature>
<gene>
    <name evidence="6" type="ORF">S12H4_34963</name>
</gene>
<dbReference type="InterPro" id="IPR036291">
    <property type="entry name" value="NAD(P)-bd_dom_sf"/>
</dbReference>
<comment type="caution">
    <text evidence="6">The sequence shown here is derived from an EMBL/GenBank/DDBJ whole genome shotgun (WGS) entry which is preliminary data.</text>
</comment>
<keyword evidence="2" id="KW-0547">Nucleotide-binding</keyword>
<keyword evidence="1" id="KW-0436">Ligase</keyword>
<dbReference type="PANTHER" id="PTHR43334:SF1">
    <property type="entry name" value="3-HYDROXYPROPIONATE--COA LIGASE [ADP-FORMING]"/>
    <property type="match status" value="1"/>
</dbReference>
<keyword evidence="3" id="KW-0067">ATP-binding</keyword>
<organism evidence="6">
    <name type="scientific">marine sediment metagenome</name>
    <dbReference type="NCBI Taxonomy" id="412755"/>
    <lineage>
        <taxon>unclassified sequences</taxon>
        <taxon>metagenomes</taxon>
        <taxon>ecological metagenomes</taxon>
    </lineage>
</organism>
<dbReference type="InterPro" id="IPR003781">
    <property type="entry name" value="CoA-bd"/>
</dbReference>
<dbReference type="PANTHER" id="PTHR43334">
    <property type="entry name" value="ACETATE--COA LIGASE [ADP-FORMING]"/>
    <property type="match status" value="1"/>
</dbReference>
<evidence type="ECO:0000313" key="6">
    <source>
        <dbReference type="EMBL" id="GAI95048.1"/>
    </source>
</evidence>
<dbReference type="SUPFAM" id="SSF51735">
    <property type="entry name" value="NAD(P)-binding Rossmann-fold domains"/>
    <property type="match status" value="1"/>
</dbReference>